<dbReference type="GO" id="GO:0016740">
    <property type="term" value="F:transferase activity"/>
    <property type="evidence" value="ECO:0007669"/>
    <property type="project" value="UniProtKB-KW"/>
</dbReference>
<keyword evidence="3" id="KW-1185">Reference proteome</keyword>
<sequence length="362" mass="41489">MKKAAYFADKTNPKFSDRDNYSILGDNTGNEAFISSISKIIEVDRLERRLLRGNGSDLDNYDSFITSDLIWIRQNTDAPESIKSLLDRFPDKPVVAISLGLQSNVYQPDFQLSKDMIHTLERMNERATIAVRGAYTAEILSKNGIKNFDIVGCPSVYQLPLYQKNYAPLLASKTVQSATSNFRTFYEPLKAKEEEILLYFSQNCTGFVEQTQLDFDRIKIESSENHRKIDTWLKNNRAYFFEASDWVSYCKNFDFSLGSRFHGNVMSVLAGVRALFLTTDTRTAELTEFFGVPSLPVSQFDPAKSIQEYYDMADYSKFISSFHEKISNFCVFLAKNKLGISKEYRAALDSFDFQRIGRPWAD</sequence>
<proteinExistence type="predicted"/>
<feature type="domain" description="Polysaccharide pyruvyl transferase" evidence="1">
    <location>
        <begin position="84"/>
        <end position="280"/>
    </location>
</feature>
<evidence type="ECO:0000313" key="2">
    <source>
        <dbReference type="EMBL" id="SOB96186.1"/>
    </source>
</evidence>
<evidence type="ECO:0000313" key="3">
    <source>
        <dbReference type="Proteomes" id="UP000219331"/>
    </source>
</evidence>
<organism evidence="2 3">
    <name type="scientific">Stappia indica</name>
    <dbReference type="NCBI Taxonomy" id="538381"/>
    <lineage>
        <taxon>Bacteria</taxon>
        <taxon>Pseudomonadati</taxon>
        <taxon>Pseudomonadota</taxon>
        <taxon>Alphaproteobacteria</taxon>
        <taxon>Hyphomicrobiales</taxon>
        <taxon>Stappiaceae</taxon>
        <taxon>Stappia</taxon>
    </lineage>
</organism>
<dbReference type="InterPro" id="IPR007345">
    <property type="entry name" value="Polysacch_pyruvyl_Trfase"/>
</dbReference>
<dbReference type="EMBL" id="OBML01000002">
    <property type="protein sequence ID" value="SOB96186.1"/>
    <property type="molecule type" value="Genomic_DNA"/>
</dbReference>
<gene>
    <name evidence="2" type="ORF">SAMN05421512_102130</name>
</gene>
<dbReference type="Proteomes" id="UP000219331">
    <property type="component" value="Unassembled WGS sequence"/>
</dbReference>
<dbReference type="Pfam" id="PF04230">
    <property type="entry name" value="PS_pyruv_trans"/>
    <property type="match status" value="1"/>
</dbReference>
<dbReference type="AlphaFoldDB" id="A0A285RPZ3"/>
<name>A0A285RPZ3_9HYPH</name>
<protein>
    <submittedName>
        <fullName evidence="2">Polysaccharide pyruvyl transferase</fullName>
    </submittedName>
</protein>
<evidence type="ECO:0000259" key="1">
    <source>
        <dbReference type="Pfam" id="PF04230"/>
    </source>
</evidence>
<dbReference type="RefSeq" id="WP_244297347.1">
    <property type="nucleotide sequence ID" value="NZ_OBML01000002.1"/>
</dbReference>
<reference evidence="2 3" key="1">
    <citation type="submission" date="2017-08" db="EMBL/GenBank/DDBJ databases">
        <authorList>
            <person name="de Groot N.N."/>
        </authorList>
    </citation>
    <scope>NUCLEOTIDE SEQUENCE [LARGE SCALE GENOMIC DNA]</scope>
    <source>
        <strain evidence="2 3">USBA 352</strain>
    </source>
</reference>
<accession>A0A285RPZ3</accession>
<keyword evidence="2" id="KW-0808">Transferase</keyword>